<feature type="chain" id="PRO_5040187016" description="LysM domain-containing protein" evidence="4">
    <location>
        <begin position="26"/>
        <end position="652"/>
    </location>
</feature>
<feature type="domain" description="LysM" evidence="5">
    <location>
        <begin position="212"/>
        <end position="258"/>
    </location>
</feature>
<dbReference type="InterPro" id="IPR018392">
    <property type="entry name" value="LysM"/>
</dbReference>
<dbReference type="PROSITE" id="PS51782">
    <property type="entry name" value="LYSM"/>
    <property type="match status" value="5"/>
</dbReference>
<organism evidence="6 7">
    <name type="scientific">Plectosphaerella plurivora</name>
    <dbReference type="NCBI Taxonomy" id="936078"/>
    <lineage>
        <taxon>Eukaryota</taxon>
        <taxon>Fungi</taxon>
        <taxon>Dikarya</taxon>
        <taxon>Ascomycota</taxon>
        <taxon>Pezizomycotina</taxon>
        <taxon>Sordariomycetes</taxon>
        <taxon>Hypocreomycetidae</taxon>
        <taxon>Glomerellales</taxon>
        <taxon>Plectosphaerellaceae</taxon>
        <taxon>Plectosphaerella</taxon>
    </lineage>
</organism>
<keyword evidence="2" id="KW-0843">Virulence</keyword>
<accession>A0A9P9A8U1</accession>
<dbReference type="PANTHER" id="PTHR34997:SF1">
    <property type="entry name" value="PEPTIDOGLYCAN-BINDING LYSIN DOMAIN"/>
    <property type="match status" value="1"/>
</dbReference>
<feature type="domain" description="LysM" evidence="5">
    <location>
        <begin position="589"/>
        <end position="635"/>
    </location>
</feature>
<evidence type="ECO:0000313" key="6">
    <source>
        <dbReference type="EMBL" id="KAH6684917.1"/>
    </source>
</evidence>
<protein>
    <recommendedName>
        <fullName evidence="5">LysM domain-containing protein</fullName>
    </recommendedName>
</protein>
<dbReference type="GO" id="GO:0008061">
    <property type="term" value="F:chitin binding"/>
    <property type="evidence" value="ECO:0007669"/>
    <property type="project" value="UniProtKB-KW"/>
</dbReference>
<evidence type="ECO:0000256" key="4">
    <source>
        <dbReference type="SAM" id="SignalP"/>
    </source>
</evidence>
<dbReference type="EMBL" id="JAGSXJ010000016">
    <property type="protein sequence ID" value="KAH6684917.1"/>
    <property type="molecule type" value="Genomic_DNA"/>
</dbReference>
<evidence type="ECO:0000256" key="1">
    <source>
        <dbReference type="ARBA" id="ARBA00022669"/>
    </source>
</evidence>
<keyword evidence="1" id="KW-0147">Chitin-binding</keyword>
<comment type="similarity">
    <text evidence="3">Belongs to the secreted LysM effector family.</text>
</comment>
<dbReference type="InterPro" id="IPR052210">
    <property type="entry name" value="LysM1-like"/>
</dbReference>
<dbReference type="Pfam" id="PF01476">
    <property type="entry name" value="LysM"/>
    <property type="match status" value="4"/>
</dbReference>
<dbReference type="PANTHER" id="PTHR34997">
    <property type="entry name" value="AM15"/>
    <property type="match status" value="1"/>
</dbReference>
<name>A0A9P9A8U1_9PEZI</name>
<feature type="domain" description="LysM" evidence="5">
    <location>
        <begin position="98"/>
        <end position="145"/>
    </location>
</feature>
<dbReference type="CDD" id="cd00118">
    <property type="entry name" value="LysM"/>
    <property type="match status" value="4"/>
</dbReference>
<dbReference type="Proteomes" id="UP000770015">
    <property type="component" value="Unassembled WGS sequence"/>
</dbReference>
<sequence>MLLSFKTPTVKAWLAALFLAPAVLGQTSTPGGPVHPGQPANCNGWHTIVSGDNCSNVPQKYGITLTQFLAWNPAVSSDCQQNFWLESAYCVRPDDCNGWHTIVSGDNCNNVPERYGITLAQFLAWNPAVSSDCVSNFWLESAYCVRTGAPVGGTTTTGPTTSAPTTTAVTTSFNSTYSTQWPVTSWNLTTISVETIWPPTKKLEGEAEFCDSWHLARPGDTCQRMVSRYGISLSDFISWNPAAEEDCDELIASYRVCVGAPGAGNTNLEWQPAQPEETVTAAPDPTDHVPTALPPIDSTFIPSPSHGPMPANCRNFHQAGADENCDTVVAQYGYITRDQFLLWNPALDGNCQGLWLDTYYCVGAYDEGEFPLPPSRTERPTSGTIPHSTPWDCARWYETHADDTCELIVAMFASFTLDQFIAWNPTVKADCSGIIGSGAWYCIGLPDTPTTRTDGAATPTEAPSTRPTQSGVVSGCTDFWLVGSDENCDAVAIGAGISLDNLFLWNSQLGETDTGCSGIEADYYVCVGVESTATSAPGTVTTRASTTTAVGSTTRAVTTTSVATTTSAGTQPVTTPQPVREGMTPDCVRFYLQQPGDLCWYMASTAGITLEQFYEWNPAVGVDCPNLWPDYYYCIGVSGPATTISQGPPVPT</sequence>
<comment type="caution">
    <text evidence="6">The sequence shown here is derived from an EMBL/GenBank/DDBJ whole genome shotgun (WGS) entry which is preliminary data.</text>
</comment>
<dbReference type="OrthoDB" id="5985073at2759"/>
<dbReference type="SUPFAM" id="SSF54106">
    <property type="entry name" value="LysM domain"/>
    <property type="match status" value="4"/>
</dbReference>
<proteinExistence type="inferred from homology"/>
<dbReference type="SMART" id="SM00257">
    <property type="entry name" value="LysM"/>
    <property type="match status" value="4"/>
</dbReference>
<dbReference type="Gene3D" id="3.10.350.10">
    <property type="entry name" value="LysM domain"/>
    <property type="match status" value="7"/>
</dbReference>
<keyword evidence="7" id="KW-1185">Reference proteome</keyword>
<evidence type="ECO:0000256" key="3">
    <source>
        <dbReference type="ARBA" id="ARBA00044955"/>
    </source>
</evidence>
<feature type="signal peptide" evidence="4">
    <location>
        <begin position="1"/>
        <end position="25"/>
    </location>
</feature>
<gene>
    <name evidence="6" type="ORF">F5X68DRAFT_241940</name>
</gene>
<dbReference type="AlphaFoldDB" id="A0A9P9A8U1"/>
<keyword evidence="4" id="KW-0732">Signal</keyword>
<evidence type="ECO:0000259" key="5">
    <source>
        <dbReference type="PROSITE" id="PS51782"/>
    </source>
</evidence>
<evidence type="ECO:0000313" key="7">
    <source>
        <dbReference type="Proteomes" id="UP000770015"/>
    </source>
</evidence>
<feature type="domain" description="LysM" evidence="5">
    <location>
        <begin position="44"/>
        <end position="91"/>
    </location>
</feature>
<feature type="domain" description="LysM" evidence="5">
    <location>
        <begin position="315"/>
        <end position="362"/>
    </location>
</feature>
<dbReference type="InterPro" id="IPR036779">
    <property type="entry name" value="LysM_dom_sf"/>
</dbReference>
<reference evidence="6" key="1">
    <citation type="journal article" date="2021" name="Nat. Commun.">
        <title>Genetic determinants of endophytism in the Arabidopsis root mycobiome.</title>
        <authorList>
            <person name="Mesny F."/>
            <person name="Miyauchi S."/>
            <person name="Thiergart T."/>
            <person name="Pickel B."/>
            <person name="Atanasova L."/>
            <person name="Karlsson M."/>
            <person name="Huettel B."/>
            <person name="Barry K.W."/>
            <person name="Haridas S."/>
            <person name="Chen C."/>
            <person name="Bauer D."/>
            <person name="Andreopoulos W."/>
            <person name="Pangilinan J."/>
            <person name="LaButti K."/>
            <person name="Riley R."/>
            <person name="Lipzen A."/>
            <person name="Clum A."/>
            <person name="Drula E."/>
            <person name="Henrissat B."/>
            <person name="Kohler A."/>
            <person name="Grigoriev I.V."/>
            <person name="Martin F.M."/>
            <person name="Hacquard S."/>
        </authorList>
    </citation>
    <scope>NUCLEOTIDE SEQUENCE</scope>
    <source>
        <strain evidence="6">MPI-SDFR-AT-0117</strain>
    </source>
</reference>
<evidence type="ECO:0000256" key="2">
    <source>
        <dbReference type="ARBA" id="ARBA00023026"/>
    </source>
</evidence>